<comment type="subcellular location">
    <subcellularLocation>
        <location evidence="1">Cell membrane</location>
        <topology evidence="1">Multi-pass membrane protein</topology>
    </subcellularLocation>
</comment>
<name>A0ABV0JVJ2_9CYAN</name>
<dbReference type="Gene3D" id="1.20.1250.20">
    <property type="entry name" value="MFS general substrate transporter like domains"/>
    <property type="match status" value="1"/>
</dbReference>
<evidence type="ECO:0000256" key="3">
    <source>
        <dbReference type="ARBA" id="ARBA00022475"/>
    </source>
</evidence>
<dbReference type="PANTHER" id="PTHR23513:SF11">
    <property type="entry name" value="STAPHYLOFERRIN A TRANSPORTER"/>
    <property type="match status" value="1"/>
</dbReference>
<evidence type="ECO:0000256" key="5">
    <source>
        <dbReference type="ARBA" id="ARBA00022989"/>
    </source>
</evidence>
<feature type="transmembrane region" description="Helical" evidence="7">
    <location>
        <begin position="21"/>
        <end position="46"/>
    </location>
</feature>
<keyword evidence="6 7" id="KW-0472">Membrane</keyword>
<comment type="caution">
    <text evidence="9">The sequence shown here is derived from an EMBL/GenBank/DDBJ whole genome shotgun (WGS) entry which is preliminary data.</text>
</comment>
<evidence type="ECO:0000256" key="2">
    <source>
        <dbReference type="ARBA" id="ARBA00022448"/>
    </source>
</evidence>
<dbReference type="PANTHER" id="PTHR23513">
    <property type="entry name" value="INTEGRAL MEMBRANE EFFLUX PROTEIN-RELATED"/>
    <property type="match status" value="1"/>
</dbReference>
<dbReference type="InterPro" id="IPR010290">
    <property type="entry name" value="TM_effector"/>
</dbReference>
<evidence type="ECO:0000313" key="9">
    <source>
        <dbReference type="EMBL" id="MEP0866676.1"/>
    </source>
</evidence>
<dbReference type="EMBL" id="JAMPKK010000048">
    <property type="protein sequence ID" value="MEP0866676.1"/>
    <property type="molecule type" value="Genomic_DNA"/>
</dbReference>
<feature type="transmembrane region" description="Helical" evidence="7">
    <location>
        <begin position="353"/>
        <end position="373"/>
    </location>
</feature>
<keyword evidence="5 7" id="KW-1133">Transmembrane helix</keyword>
<feature type="transmembrane region" description="Helical" evidence="7">
    <location>
        <begin position="166"/>
        <end position="198"/>
    </location>
</feature>
<keyword evidence="2" id="KW-0813">Transport</keyword>
<keyword evidence="10" id="KW-1185">Reference proteome</keyword>
<dbReference type="Proteomes" id="UP001442494">
    <property type="component" value="Unassembled WGS sequence"/>
</dbReference>
<proteinExistence type="predicted"/>
<evidence type="ECO:0000256" key="1">
    <source>
        <dbReference type="ARBA" id="ARBA00004651"/>
    </source>
</evidence>
<dbReference type="InterPro" id="IPR020846">
    <property type="entry name" value="MFS_dom"/>
</dbReference>
<feature type="transmembrane region" description="Helical" evidence="7">
    <location>
        <begin position="219"/>
        <end position="244"/>
    </location>
</feature>
<feature type="transmembrane region" description="Helical" evidence="7">
    <location>
        <begin position="98"/>
        <end position="120"/>
    </location>
</feature>
<dbReference type="RefSeq" id="WP_190422989.1">
    <property type="nucleotide sequence ID" value="NZ_JAMPKK010000048.1"/>
</dbReference>
<dbReference type="CDD" id="cd06173">
    <property type="entry name" value="MFS_MefA_like"/>
    <property type="match status" value="1"/>
</dbReference>
<sequence>MKRNPIKLMPVLPALKSRNYRLFFGGQGLSLIGSWMTQVATIWLVYSLTNSALLLGLVGFAGQFPSFILTPIGGVLVDKFPRHRILVITQILSMIQSLALAFIAFTGIVNIWHLIFLSIFQGVVSAFDAPARQAFVPEIVERKDDLANAIALNSSMFNGARLIGPAIGGLLVASVGSAYCFLIDGLSYIAVIAALLAMKLKPKKLNVTNTHPWQRLKEGFVYTFGFPPIRAIILLLALVSFMGMQYTVLVPIFATEILGGGAETLGFLMAASGVGALVGAVYLTTRQSVLGLGKFIAYSPAFMGIGLIGFSLSRVLALSLLMMLIVGLGFIMQFTSSNTIVQTIVEDDKRGRVMSIYTMAFFGVVPLGNLFAGSLANQIGAPNTLIIAGSFCILGSLLFAKELPTLRRLIHPIYTKIGVIKPQPNS</sequence>
<evidence type="ECO:0000313" key="10">
    <source>
        <dbReference type="Proteomes" id="UP001442494"/>
    </source>
</evidence>
<dbReference type="SUPFAM" id="SSF103473">
    <property type="entry name" value="MFS general substrate transporter"/>
    <property type="match status" value="1"/>
</dbReference>
<evidence type="ECO:0000256" key="4">
    <source>
        <dbReference type="ARBA" id="ARBA00022692"/>
    </source>
</evidence>
<dbReference type="InterPro" id="IPR036259">
    <property type="entry name" value="MFS_trans_sf"/>
</dbReference>
<evidence type="ECO:0000256" key="6">
    <source>
        <dbReference type="ARBA" id="ARBA00023136"/>
    </source>
</evidence>
<keyword evidence="4 7" id="KW-0812">Transmembrane</keyword>
<reference evidence="9 10" key="1">
    <citation type="submission" date="2022-04" db="EMBL/GenBank/DDBJ databases">
        <title>Positive selection, recombination, and allopatry shape intraspecific diversity of widespread and dominant cyanobacteria.</title>
        <authorList>
            <person name="Wei J."/>
            <person name="Shu W."/>
            <person name="Hu C."/>
        </authorList>
    </citation>
    <scope>NUCLEOTIDE SEQUENCE [LARGE SCALE GENOMIC DNA]</scope>
    <source>
        <strain evidence="9 10">GB2-A5</strain>
    </source>
</reference>
<organism evidence="9 10">
    <name type="scientific">Funiculus sociatus GB2-A5</name>
    <dbReference type="NCBI Taxonomy" id="2933946"/>
    <lineage>
        <taxon>Bacteria</taxon>
        <taxon>Bacillati</taxon>
        <taxon>Cyanobacteriota</taxon>
        <taxon>Cyanophyceae</taxon>
        <taxon>Coleofasciculales</taxon>
        <taxon>Coleofasciculaceae</taxon>
        <taxon>Funiculus</taxon>
    </lineage>
</organism>
<dbReference type="Pfam" id="PF05977">
    <property type="entry name" value="MFS_3"/>
    <property type="match status" value="1"/>
</dbReference>
<feature type="domain" description="Major facilitator superfamily (MFS) profile" evidence="8">
    <location>
        <begin position="14"/>
        <end position="407"/>
    </location>
</feature>
<feature type="transmembrane region" description="Helical" evidence="7">
    <location>
        <begin position="318"/>
        <end position="341"/>
    </location>
</feature>
<feature type="transmembrane region" description="Helical" evidence="7">
    <location>
        <begin position="379"/>
        <end position="400"/>
    </location>
</feature>
<feature type="transmembrane region" description="Helical" evidence="7">
    <location>
        <begin position="264"/>
        <end position="283"/>
    </location>
</feature>
<accession>A0ABV0JVJ2</accession>
<protein>
    <submittedName>
        <fullName evidence="9">MFS transporter</fullName>
    </submittedName>
</protein>
<dbReference type="PROSITE" id="PS50850">
    <property type="entry name" value="MFS"/>
    <property type="match status" value="1"/>
</dbReference>
<feature type="transmembrane region" description="Helical" evidence="7">
    <location>
        <begin position="295"/>
        <end position="312"/>
    </location>
</feature>
<gene>
    <name evidence="9" type="ORF">NDI37_19665</name>
</gene>
<feature type="transmembrane region" description="Helical" evidence="7">
    <location>
        <begin position="52"/>
        <end position="77"/>
    </location>
</feature>
<evidence type="ECO:0000256" key="7">
    <source>
        <dbReference type="SAM" id="Phobius"/>
    </source>
</evidence>
<keyword evidence="3" id="KW-1003">Cell membrane</keyword>
<evidence type="ECO:0000259" key="8">
    <source>
        <dbReference type="PROSITE" id="PS50850"/>
    </source>
</evidence>